<evidence type="ECO:0000313" key="2">
    <source>
        <dbReference type="EMBL" id="CDZ96081.1"/>
    </source>
</evidence>
<reference evidence="2 3" key="1">
    <citation type="submission" date="2014-07" db="EMBL/GenBank/DDBJ databases">
        <authorList>
            <person name="Urmite Genomes Urmite Genomes"/>
        </authorList>
    </citation>
    <scope>NUCLEOTIDE SEQUENCE [LARGE SCALE GENOMIC DNA]</scope>
    <source>
        <strain evidence="2 3">20_BN</strain>
    </source>
</reference>
<feature type="transmembrane region" description="Helical" evidence="1">
    <location>
        <begin position="106"/>
        <end position="123"/>
    </location>
</feature>
<dbReference type="STRING" id="1499686.BN1079_03432"/>
<keyword evidence="1" id="KW-0812">Transmembrane</keyword>
<evidence type="ECO:0000256" key="1">
    <source>
        <dbReference type="SAM" id="Phobius"/>
    </source>
</evidence>
<protein>
    <submittedName>
        <fullName evidence="2">Major facilitator superfamily permease</fullName>
    </submittedName>
</protein>
<dbReference type="Proteomes" id="UP000053902">
    <property type="component" value="Unassembled WGS sequence"/>
</dbReference>
<dbReference type="EMBL" id="CCSF01000001">
    <property type="protein sequence ID" value="CDZ96081.1"/>
    <property type="molecule type" value="Genomic_DNA"/>
</dbReference>
<keyword evidence="1" id="KW-0472">Membrane</keyword>
<feature type="transmembrane region" description="Helical" evidence="1">
    <location>
        <begin position="83"/>
        <end position="100"/>
    </location>
</feature>
<keyword evidence="3" id="KW-1185">Reference proteome</keyword>
<feature type="transmembrane region" description="Helical" evidence="1">
    <location>
        <begin position="12"/>
        <end position="30"/>
    </location>
</feature>
<gene>
    <name evidence="2" type="ORF">BN1079_03432</name>
</gene>
<keyword evidence="1" id="KW-1133">Transmembrane helix</keyword>
<name>A0A078M1X0_9PSED</name>
<sequence>MRAGIISWRLAQTFWVGGLWLLQFVMLPALDKIGLAPLLVAEIAAALRPLMVGFAAFCALLQIAVLIQAAGLRSLWRDVRGQLLLAVVLLAASFFVAAPWLESARWMLFSFLMIGLCGLMLVLQEPPRATGSTKAPAA</sequence>
<accession>A0A078M1X0</accession>
<evidence type="ECO:0000313" key="3">
    <source>
        <dbReference type="Proteomes" id="UP000053902"/>
    </source>
</evidence>
<dbReference type="AlphaFoldDB" id="A0A078M1X0"/>
<dbReference type="HOGENOM" id="CLU_1968681_0_0_6"/>
<feature type="transmembrane region" description="Helical" evidence="1">
    <location>
        <begin position="50"/>
        <end position="71"/>
    </location>
</feature>
<organism evidence="2 3">
    <name type="scientific">Pseudomonas saudiphocaensis</name>
    <dbReference type="NCBI Taxonomy" id="1499686"/>
    <lineage>
        <taxon>Bacteria</taxon>
        <taxon>Pseudomonadati</taxon>
        <taxon>Pseudomonadota</taxon>
        <taxon>Gammaproteobacteria</taxon>
        <taxon>Pseudomonadales</taxon>
        <taxon>Pseudomonadaceae</taxon>
        <taxon>Pseudomonas</taxon>
    </lineage>
</organism>
<proteinExistence type="predicted"/>